<keyword evidence="5" id="KW-0812">Transmembrane</keyword>
<evidence type="ECO:0000256" key="4">
    <source>
        <dbReference type="ARBA" id="ARBA00022452"/>
    </source>
</evidence>
<name>A0A447UR13_CITKO</name>
<feature type="domain" description="PapC N-terminal" evidence="11">
    <location>
        <begin position="34"/>
        <end position="163"/>
    </location>
</feature>
<evidence type="ECO:0000256" key="7">
    <source>
        <dbReference type="ARBA" id="ARBA00023136"/>
    </source>
</evidence>
<organism evidence="12 13">
    <name type="scientific">Citrobacter koseri</name>
    <name type="common">Citrobacter diversus</name>
    <dbReference type="NCBI Taxonomy" id="545"/>
    <lineage>
        <taxon>Bacteria</taxon>
        <taxon>Pseudomonadati</taxon>
        <taxon>Pseudomonadota</taxon>
        <taxon>Gammaproteobacteria</taxon>
        <taxon>Enterobacterales</taxon>
        <taxon>Enterobacteriaceae</taxon>
        <taxon>Citrobacter</taxon>
    </lineage>
</organism>
<dbReference type="AlphaFoldDB" id="A0A447UR13"/>
<evidence type="ECO:0000256" key="3">
    <source>
        <dbReference type="ARBA" id="ARBA00022448"/>
    </source>
</evidence>
<dbReference type="GO" id="GO:0015473">
    <property type="term" value="F:fimbrial usher porin activity"/>
    <property type="evidence" value="ECO:0007669"/>
    <property type="project" value="InterPro"/>
</dbReference>
<evidence type="ECO:0000256" key="8">
    <source>
        <dbReference type="ARBA" id="ARBA00023237"/>
    </source>
</evidence>
<dbReference type="InterPro" id="IPR037224">
    <property type="entry name" value="PapC_N_sf"/>
</dbReference>
<keyword evidence="3" id="KW-0813">Transport</keyword>
<feature type="chain" id="PRO_5019196955" evidence="9">
    <location>
        <begin position="30"/>
        <end position="808"/>
    </location>
</feature>
<evidence type="ECO:0000256" key="6">
    <source>
        <dbReference type="ARBA" id="ARBA00022729"/>
    </source>
</evidence>
<dbReference type="InterPro" id="IPR043142">
    <property type="entry name" value="PapC-like_C_sf"/>
</dbReference>
<keyword evidence="6 9" id="KW-0732">Signal</keyword>
<dbReference type="EMBL" id="LR134204">
    <property type="protein sequence ID" value="VEB93124.1"/>
    <property type="molecule type" value="Genomic_DNA"/>
</dbReference>
<dbReference type="SUPFAM" id="SSF141729">
    <property type="entry name" value="FimD N-terminal domain-like"/>
    <property type="match status" value="1"/>
</dbReference>
<dbReference type="PANTHER" id="PTHR30451">
    <property type="entry name" value="OUTER MEMBRANE USHER PROTEIN"/>
    <property type="match status" value="1"/>
</dbReference>
<dbReference type="Pfam" id="PF13954">
    <property type="entry name" value="PapC_N"/>
    <property type="match status" value="1"/>
</dbReference>
<evidence type="ECO:0000313" key="13">
    <source>
        <dbReference type="Proteomes" id="UP000270272"/>
    </source>
</evidence>
<accession>A0A447UR13</accession>
<evidence type="ECO:0000259" key="10">
    <source>
        <dbReference type="Pfam" id="PF13953"/>
    </source>
</evidence>
<evidence type="ECO:0000313" key="12">
    <source>
        <dbReference type="EMBL" id="VEB93124.1"/>
    </source>
</evidence>
<evidence type="ECO:0000256" key="9">
    <source>
        <dbReference type="SAM" id="SignalP"/>
    </source>
</evidence>
<dbReference type="Gene3D" id="3.10.20.410">
    <property type="match status" value="1"/>
</dbReference>
<evidence type="ECO:0000259" key="11">
    <source>
        <dbReference type="Pfam" id="PF13954"/>
    </source>
</evidence>
<keyword evidence="7" id="KW-0472">Membrane</keyword>
<feature type="signal peptide" evidence="9">
    <location>
        <begin position="1"/>
        <end position="29"/>
    </location>
</feature>
<dbReference type="Gene3D" id="2.60.40.2610">
    <property type="entry name" value="Outer membrane usher protein FimD, plug domain"/>
    <property type="match status" value="1"/>
</dbReference>
<dbReference type="GO" id="GO:0009297">
    <property type="term" value="P:pilus assembly"/>
    <property type="evidence" value="ECO:0007669"/>
    <property type="project" value="InterPro"/>
</dbReference>
<dbReference type="Proteomes" id="UP000270272">
    <property type="component" value="Chromosome"/>
</dbReference>
<dbReference type="InterPro" id="IPR042186">
    <property type="entry name" value="FimD_plug_dom"/>
</dbReference>
<dbReference type="PANTHER" id="PTHR30451:SF8">
    <property type="entry name" value="FIMBRIAL USHER PROTEIN"/>
    <property type="match status" value="1"/>
</dbReference>
<sequence>MYMKGINLLSRHIQIALYSCTLLTSTALAREVTFSTDILNTRGISKNIANYFAEEPRFLPGVHSVLINVNGSEKGSLGAKFDEQGQLCVDDDFLTAIGLRPLGISLQEHCHDLQKDYPSAVIKSLPGKEMLELTVPPDALENSASREKNYSHGGSAGLLNYSLFSTRNEYNGGDSHNYTQGDIEAGANLANWALRSRYFLLDSDGDRSAKNLFTYGEHVFEAQQMRVQVGQISSRSALFSGTSLSGIQLLPESSMTSDNSGVTVTGIARTNQARVEVRQAGQLVYSTLVNAGAFRLDNVPILLNNADLQVSIVETDNVTTSFIVPASSINLNGLPRPQGLMMSVGQVRNVDSDYSNPWVYNISDGWRLTPQTSLLAAGVLAEDYQASGAMLEWSSNEKWQVFASLLGSRESFGDTRSGIKAEIQNQLTLPGHVSVGVSTARYSDDYRELSEAMDDDSASYQSSYSANVNWSGRTAGTFSLAYSYNQATDDYEDSSYVSLSWGKTFKYASINVNWQHSVSNDNDNDDINDDSYDDDVFYINLNIPFQSQSINAYMRNQGDRTTYGLRSSGPLSDNTSYSVSADRDIGNDLNTLNGNINSNLHYTQMSVGATTNNDDQRTYSAMLSGGIALHRQGVTFSPYTIKDTFGIAHLSEPESGIEIATPQGPVWTDFWGQAVVPELTEWRKSRIEVNANTLPKNMDLANGTKLLVPAHATVSDLDFNVLNTRRVMLKIKQQDGSWLPKGTSVVDEKGNYLVSAVDSGRVFISNIDETPTLYSVDDNMNRICKITYTLSNVQNKEAFYETAEGICQ</sequence>
<dbReference type="Pfam" id="PF00577">
    <property type="entry name" value="Usher"/>
    <property type="match status" value="1"/>
</dbReference>
<dbReference type="InterPro" id="IPR000015">
    <property type="entry name" value="Fimb_usher"/>
</dbReference>
<dbReference type="GO" id="GO:0009279">
    <property type="term" value="C:cell outer membrane"/>
    <property type="evidence" value="ECO:0007669"/>
    <property type="project" value="UniProtKB-SubCell"/>
</dbReference>
<evidence type="ECO:0000256" key="2">
    <source>
        <dbReference type="ARBA" id="ARBA00008064"/>
    </source>
</evidence>
<dbReference type="InterPro" id="IPR025885">
    <property type="entry name" value="PapC_N"/>
</dbReference>
<dbReference type="Gene3D" id="2.60.40.2070">
    <property type="match status" value="1"/>
</dbReference>
<evidence type="ECO:0000256" key="1">
    <source>
        <dbReference type="ARBA" id="ARBA00004571"/>
    </source>
</evidence>
<reference evidence="12 13" key="1">
    <citation type="submission" date="2018-12" db="EMBL/GenBank/DDBJ databases">
        <authorList>
            <consortium name="Pathogen Informatics"/>
        </authorList>
    </citation>
    <scope>NUCLEOTIDE SEQUENCE [LARGE SCALE GENOMIC DNA]</scope>
    <source>
        <strain evidence="12 13">NCTC11075</strain>
    </source>
</reference>
<dbReference type="Gene3D" id="2.60.40.3110">
    <property type="match status" value="1"/>
</dbReference>
<evidence type="ECO:0000256" key="5">
    <source>
        <dbReference type="ARBA" id="ARBA00022692"/>
    </source>
</evidence>
<dbReference type="InterPro" id="IPR025949">
    <property type="entry name" value="PapC-like_C"/>
</dbReference>
<dbReference type="NCBIfam" id="NF011832">
    <property type="entry name" value="PRK15304.1"/>
    <property type="match status" value="1"/>
</dbReference>
<comment type="similarity">
    <text evidence="2">Belongs to the fimbrial export usher family.</text>
</comment>
<feature type="domain" description="PapC-like C-terminal" evidence="10">
    <location>
        <begin position="728"/>
        <end position="791"/>
    </location>
</feature>
<keyword evidence="4" id="KW-1134">Transmembrane beta strand</keyword>
<protein>
    <submittedName>
        <fullName evidence="12">Fimbrial usher protein</fullName>
    </submittedName>
</protein>
<dbReference type="Pfam" id="PF13953">
    <property type="entry name" value="PapC_C"/>
    <property type="match status" value="1"/>
</dbReference>
<keyword evidence="8" id="KW-0998">Cell outer membrane</keyword>
<proteinExistence type="inferred from homology"/>
<gene>
    <name evidence="12" type="primary">fimD_9</name>
    <name evidence="12" type="ORF">NCTC11075_03998</name>
</gene>
<comment type="subcellular location">
    <subcellularLocation>
        <location evidence="1">Cell outer membrane</location>
        <topology evidence="1">Multi-pass membrane protein</topology>
    </subcellularLocation>
</comment>